<dbReference type="PANTHER" id="PTHR43031:SF1">
    <property type="entry name" value="PYRIDINE NUCLEOTIDE-DISULPHIDE OXIDOREDUCTASE"/>
    <property type="match status" value="1"/>
</dbReference>
<dbReference type="EMBL" id="JPOS01000004">
    <property type="protein sequence ID" value="KGE89570.1"/>
    <property type="molecule type" value="Genomic_DNA"/>
</dbReference>
<dbReference type="PANTHER" id="PTHR43031">
    <property type="entry name" value="FAD-DEPENDENT OXIDOREDUCTASE"/>
    <property type="match status" value="1"/>
</dbReference>
<keyword evidence="3" id="KW-1185">Reference proteome</keyword>
<evidence type="ECO:0000259" key="1">
    <source>
        <dbReference type="PROSITE" id="PS50206"/>
    </source>
</evidence>
<name>A0A098SBP0_9BACT</name>
<proteinExistence type="predicted"/>
<accession>A0A098SBP0</accession>
<evidence type="ECO:0000313" key="3">
    <source>
        <dbReference type="Proteomes" id="UP000029736"/>
    </source>
</evidence>
<dbReference type="AlphaFoldDB" id="A0A098SBP0"/>
<dbReference type="Pfam" id="PF00581">
    <property type="entry name" value="Rhodanese"/>
    <property type="match status" value="1"/>
</dbReference>
<dbReference type="OrthoDB" id="9808735at2"/>
<dbReference type="SMART" id="SM00450">
    <property type="entry name" value="RHOD"/>
    <property type="match status" value="1"/>
</dbReference>
<dbReference type="STRING" id="1524460.IX84_02000"/>
<reference evidence="2 3" key="1">
    <citation type="journal article" date="2014" name="Int. J. Syst. Evol. Microbiol.">
        <title>Phaeodactylibacter xiamenensis gen. nov., sp. nov., a member of the family Saprospiraceae isolated from the marine alga Phaeodactylum tricornutum.</title>
        <authorList>
            <person name="Chen Z.Jr."/>
            <person name="Lei X."/>
            <person name="Lai Q."/>
            <person name="Li Y."/>
            <person name="Zhang B."/>
            <person name="Zhang J."/>
            <person name="Zhang H."/>
            <person name="Yang L."/>
            <person name="Zheng W."/>
            <person name="Tian Y."/>
            <person name="Yu Z."/>
            <person name="Xu H.Jr."/>
            <person name="Zheng T."/>
        </authorList>
    </citation>
    <scope>NUCLEOTIDE SEQUENCE [LARGE SCALE GENOMIC DNA]</scope>
    <source>
        <strain evidence="2 3">KD52</strain>
    </source>
</reference>
<organism evidence="2 3">
    <name type="scientific">Phaeodactylibacter xiamenensis</name>
    <dbReference type="NCBI Taxonomy" id="1524460"/>
    <lineage>
        <taxon>Bacteria</taxon>
        <taxon>Pseudomonadati</taxon>
        <taxon>Bacteroidota</taxon>
        <taxon>Saprospiria</taxon>
        <taxon>Saprospirales</taxon>
        <taxon>Haliscomenobacteraceae</taxon>
        <taxon>Phaeodactylibacter</taxon>
    </lineage>
</organism>
<dbReference type="InterPro" id="IPR050229">
    <property type="entry name" value="GlpE_sulfurtransferase"/>
</dbReference>
<dbReference type="SUPFAM" id="SSF52821">
    <property type="entry name" value="Rhodanese/Cell cycle control phosphatase"/>
    <property type="match status" value="1"/>
</dbReference>
<dbReference type="CDD" id="cd00158">
    <property type="entry name" value="RHOD"/>
    <property type="match status" value="1"/>
</dbReference>
<protein>
    <recommendedName>
        <fullName evidence="1">Rhodanese domain-containing protein</fullName>
    </recommendedName>
</protein>
<dbReference type="Gene3D" id="3.40.250.10">
    <property type="entry name" value="Rhodanese-like domain"/>
    <property type="match status" value="1"/>
</dbReference>
<gene>
    <name evidence="2" type="ORF">IX84_02000</name>
</gene>
<dbReference type="Proteomes" id="UP000029736">
    <property type="component" value="Unassembled WGS sequence"/>
</dbReference>
<dbReference type="InterPro" id="IPR036873">
    <property type="entry name" value="Rhodanese-like_dom_sf"/>
</dbReference>
<feature type="domain" description="Rhodanese" evidence="1">
    <location>
        <begin position="22"/>
        <end position="105"/>
    </location>
</feature>
<dbReference type="PROSITE" id="PS50206">
    <property type="entry name" value="RHODANESE_3"/>
    <property type="match status" value="1"/>
</dbReference>
<evidence type="ECO:0000313" key="2">
    <source>
        <dbReference type="EMBL" id="KGE89570.1"/>
    </source>
</evidence>
<dbReference type="InterPro" id="IPR001763">
    <property type="entry name" value="Rhodanese-like_dom"/>
</dbReference>
<sequence>MFGVFNQIFGGGAEAVDVKALIDQGALLIDVRTPAEFNSGAAPGAKNIPLQELQHHIGKLKQTGKPVVAYCRSGNRSGMAAQILNEKGIEAYNAGSVGQVRQMLAK</sequence>
<dbReference type="RefSeq" id="WP_044216105.1">
    <property type="nucleotide sequence ID" value="NZ_JBKAGJ010000005.1"/>
</dbReference>
<comment type="caution">
    <text evidence="2">The sequence shown here is derived from an EMBL/GenBank/DDBJ whole genome shotgun (WGS) entry which is preliminary data.</text>
</comment>